<name>A0A9P6R7D0_9FUNG</name>
<proteinExistence type="predicted"/>
<evidence type="ECO:0000256" key="1">
    <source>
        <dbReference type="SAM" id="MobiDB-lite"/>
    </source>
</evidence>
<dbReference type="EMBL" id="JAAAIP010000652">
    <property type="protein sequence ID" value="KAG0314001.1"/>
    <property type="molecule type" value="Genomic_DNA"/>
</dbReference>
<protein>
    <submittedName>
        <fullName evidence="2">Uncharacterized protein</fullName>
    </submittedName>
</protein>
<reference evidence="2" key="1">
    <citation type="journal article" date="2020" name="Fungal Divers.">
        <title>Resolving the Mortierellaceae phylogeny through synthesis of multi-gene phylogenetics and phylogenomics.</title>
        <authorList>
            <person name="Vandepol N."/>
            <person name="Liber J."/>
            <person name="Desiro A."/>
            <person name="Na H."/>
            <person name="Kennedy M."/>
            <person name="Barry K."/>
            <person name="Grigoriev I.V."/>
            <person name="Miller A.N."/>
            <person name="O'Donnell K."/>
            <person name="Stajich J.E."/>
            <person name="Bonito G."/>
        </authorList>
    </citation>
    <scope>NUCLEOTIDE SEQUENCE</scope>
    <source>
        <strain evidence="2">REB-010B</strain>
    </source>
</reference>
<dbReference type="Proteomes" id="UP000738325">
    <property type="component" value="Unassembled WGS sequence"/>
</dbReference>
<comment type="caution">
    <text evidence="2">The sequence shown here is derived from an EMBL/GenBank/DDBJ whole genome shotgun (WGS) entry which is preliminary data.</text>
</comment>
<evidence type="ECO:0000313" key="2">
    <source>
        <dbReference type="EMBL" id="KAG0314001.1"/>
    </source>
</evidence>
<feature type="compositionally biased region" description="Acidic residues" evidence="1">
    <location>
        <begin position="62"/>
        <end position="100"/>
    </location>
</feature>
<organism evidence="2 3">
    <name type="scientific">Dissophora globulifera</name>
    <dbReference type="NCBI Taxonomy" id="979702"/>
    <lineage>
        <taxon>Eukaryota</taxon>
        <taxon>Fungi</taxon>
        <taxon>Fungi incertae sedis</taxon>
        <taxon>Mucoromycota</taxon>
        <taxon>Mortierellomycotina</taxon>
        <taxon>Mortierellomycetes</taxon>
        <taxon>Mortierellales</taxon>
        <taxon>Mortierellaceae</taxon>
        <taxon>Dissophora</taxon>
    </lineage>
</organism>
<keyword evidence="3" id="KW-1185">Reference proteome</keyword>
<sequence length="143" mass="16215">MDRFLASIPKEARLQRSTFFSLSSWHSSHHRTDPHSLATLDGHAVVDEEDDDVGNELLDTEEEGLFRPDDDETIEGEILEEEEDDDVGGEQEAEDTEEEVVGNKSRFTLKIQLAKVHIFKSGWQRENSHDGVVAPEKLDEVRA</sequence>
<evidence type="ECO:0000313" key="3">
    <source>
        <dbReference type="Proteomes" id="UP000738325"/>
    </source>
</evidence>
<accession>A0A9P6R7D0</accession>
<dbReference type="AlphaFoldDB" id="A0A9P6R7D0"/>
<gene>
    <name evidence="2" type="ORF">BGZ99_008440</name>
</gene>
<feature type="region of interest" description="Disordered" evidence="1">
    <location>
        <begin position="62"/>
        <end position="101"/>
    </location>
</feature>
<dbReference type="OrthoDB" id="2443111at2759"/>